<dbReference type="InParanoid" id="A0A371R7M4"/>
<gene>
    <name evidence="2" type="ORF">DX908_14320</name>
</gene>
<dbReference type="SUPFAM" id="SSF47413">
    <property type="entry name" value="lambda repressor-like DNA-binding domains"/>
    <property type="match status" value="1"/>
</dbReference>
<protein>
    <submittedName>
        <fullName evidence="2">XRE family transcriptional regulator</fullName>
    </submittedName>
</protein>
<dbReference type="AlphaFoldDB" id="A0A371R7M4"/>
<dbReference type="EMBL" id="QUQO01000002">
    <property type="protein sequence ID" value="RFB01460.1"/>
    <property type="molecule type" value="Genomic_DNA"/>
</dbReference>
<dbReference type="PROSITE" id="PS50943">
    <property type="entry name" value="HTH_CROC1"/>
    <property type="match status" value="1"/>
</dbReference>
<evidence type="ECO:0000313" key="2">
    <source>
        <dbReference type="EMBL" id="RFB01460.1"/>
    </source>
</evidence>
<keyword evidence="3" id="KW-1185">Reference proteome</keyword>
<accession>A0A371R7M4</accession>
<dbReference type="Gene3D" id="1.10.260.40">
    <property type="entry name" value="lambda repressor-like DNA-binding domains"/>
    <property type="match status" value="1"/>
</dbReference>
<reference evidence="2 3" key="1">
    <citation type="submission" date="2018-08" db="EMBL/GenBank/DDBJ databases">
        <title>Parvularcula sp. SM1705, isolated from surface water of the South Sea China.</title>
        <authorList>
            <person name="Sun L."/>
        </authorList>
    </citation>
    <scope>NUCLEOTIDE SEQUENCE [LARGE SCALE GENOMIC DNA]</scope>
    <source>
        <strain evidence="2 3">SM1705</strain>
    </source>
</reference>
<dbReference type="RefSeq" id="WP_116393176.1">
    <property type="nucleotide sequence ID" value="NZ_QUQO01000002.1"/>
</dbReference>
<dbReference type="Pfam" id="PF01381">
    <property type="entry name" value="HTH_3"/>
    <property type="match status" value="1"/>
</dbReference>
<feature type="domain" description="HTH cro/C1-type" evidence="1">
    <location>
        <begin position="17"/>
        <end position="71"/>
    </location>
</feature>
<evidence type="ECO:0000259" key="1">
    <source>
        <dbReference type="PROSITE" id="PS50943"/>
    </source>
</evidence>
<comment type="caution">
    <text evidence="2">The sequence shown here is derived from an EMBL/GenBank/DDBJ whole genome shotgun (WGS) entry which is preliminary data.</text>
</comment>
<dbReference type="GO" id="GO:0003677">
    <property type="term" value="F:DNA binding"/>
    <property type="evidence" value="ECO:0007669"/>
    <property type="project" value="InterPro"/>
</dbReference>
<evidence type="ECO:0000313" key="3">
    <source>
        <dbReference type="Proteomes" id="UP000264589"/>
    </source>
</evidence>
<dbReference type="InterPro" id="IPR001387">
    <property type="entry name" value="Cro/C1-type_HTH"/>
</dbReference>
<dbReference type="InterPro" id="IPR010982">
    <property type="entry name" value="Lambda_DNA-bd_dom_sf"/>
</dbReference>
<dbReference type="Proteomes" id="UP000264589">
    <property type="component" value="Unassembled WGS sequence"/>
</dbReference>
<name>A0A371R7M4_9PROT</name>
<organism evidence="2 3">
    <name type="scientific">Parvularcula marina</name>
    <dbReference type="NCBI Taxonomy" id="2292771"/>
    <lineage>
        <taxon>Bacteria</taxon>
        <taxon>Pseudomonadati</taxon>
        <taxon>Pseudomonadota</taxon>
        <taxon>Alphaproteobacteria</taxon>
        <taxon>Parvularculales</taxon>
        <taxon>Parvularculaceae</taxon>
        <taxon>Parvularcula</taxon>
    </lineage>
</organism>
<proteinExistence type="predicted"/>
<sequence>MDALPDDQLPNSIGGRIRAARKSLGLNQGGLAARLGVSQPTVANWEADVHNPRQLMLAKLSEALEVSLGWLAGGNSTERLSPDHPAATYLARGVTHVPVLPPETLTDRQSLKSRTAHCTAIDYVPVSLDSTSLFGVMLDPGPYQALFPGTPLFIFDFERIAPEPDLFALLQTEDGPVLHGWTTSLAPLPSGEVLGTLTAAIRYF</sequence>
<dbReference type="SMART" id="SM00530">
    <property type="entry name" value="HTH_XRE"/>
    <property type="match status" value="1"/>
</dbReference>
<dbReference type="CDD" id="cd00093">
    <property type="entry name" value="HTH_XRE"/>
    <property type="match status" value="1"/>
</dbReference>